<keyword evidence="7" id="KW-1185">Reference proteome</keyword>
<dbReference type="GO" id="GO:0016787">
    <property type="term" value="F:hydrolase activity"/>
    <property type="evidence" value="ECO:0007669"/>
    <property type="project" value="UniProtKB-KW"/>
</dbReference>
<dbReference type="SUPFAM" id="SSF53474">
    <property type="entry name" value="alpha/beta-Hydrolases"/>
    <property type="match status" value="1"/>
</dbReference>
<evidence type="ECO:0000256" key="3">
    <source>
        <dbReference type="ARBA" id="ARBA00022801"/>
    </source>
</evidence>
<dbReference type="Pfam" id="PF00561">
    <property type="entry name" value="Abhydrolase_1"/>
    <property type="match status" value="1"/>
</dbReference>
<protein>
    <submittedName>
        <fullName evidence="6">Alpha/beta hydrolase fold</fullName>
    </submittedName>
</protein>
<dbReference type="Gene3D" id="3.40.50.1820">
    <property type="entry name" value="alpha/beta hydrolase"/>
    <property type="match status" value="1"/>
</dbReference>
<dbReference type="PANTHER" id="PTHR43248">
    <property type="entry name" value="2-SUCCINYL-6-HYDROXY-2,4-CYCLOHEXADIENE-1-CARBOXYLATE SYNTHASE"/>
    <property type="match status" value="1"/>
</dbReference>
<dbReference type="Proteomes" id="UP000199055">
    <property type="component" value="Unassembled WGS sequence"/>
</dbReference>
<evidence type="ECO:0000256" key="4">
    <source>
        <dbReference type="SAM" id="MobiDB-lite"/>
    </source>
</evidence>
<dbReference type="RefSeq" id="WP_093657589.1">
    <property type="nucleotide sequence ID" value="NZ_FOET01000003.1"/>
</dbReference>
<evidence type="ECO:0000313" key="7">
    <source>
        <dbReference type="Proteomes" id="UP000199055"/>
    </source>
</evidence>
<feature type="compositionally biased region" description="Acidic residues" evidence="4">
    <location>
        <begin position="480"/>
        <end position="489"/>
    </location>
</feature>
<organism evidence="6 7">
    <name type="scientific">Streptomyces radiopugnans</name>
    <dbReference type="NCBI Taxonomy" id="403935"/>
    <lineage>
        <taxon>Bacteria</taxon>
        <taxon>Bacillati</taxon>
        <taxon>Actinomycetota</taxon>
        <taxon>Actinomycetes</taxon>
        <taxon>Kitasatosporales</taxon>
        <taxon>Streptomycetaceae</taxon>
        <taxon>Streptomyces</taxon>
    </lineage>
</organism>
<dbReference type="InterPro" id="IPR000073">
    <property type="entry name" value="AB_hydrolase_1"/>
</dbReference>
<dbReference type="EMBL" id="FOET01000003">
    <property type="protein sequence ID" value="SEQ05367.1"/>
    <property type="molecule type" value="Genomic_DNA"/>
</dbReference>
<sequence>MPTPQPTEELGAFLSQPLRWSPSDTEEGLELASVEVPLDYADPGGRRISIAVSRRPAADPARRRGVLLSVHGGPGGDNGHGRMMPVELHRTTPLNEVYDLIGFDPRGTGASTRLDGEDTPARAVFDSRPPDSAFALLTEDMRAREEGCRRAGGELRRHVSTRNTARDMDLLRAVLGEERISFVGYAYGTLVGAVYGTMFPARLDRSVLDSSVHPGWDWRRQFMAQALAVRENVDAWAAWAGERNSRYGLGTDAAQVLASVEETASLLAARTPDASLRTSFDGIMGTLAPLRPRWDVLALLVGDLHKAAASGSTEQARELLAGQSAWRPGSAAGQVREAVLEAVTCETDWPADLEVYYRDMRRFREECPYGYGVLRAQPWVGTFRSFTPAEEATRVRREGYPAGLVVQADGDPLDHHEGATAMAERLGHRLVLVTDSGAHEIYGFGGNALVDEHVNRYLLEGVLPGGTVRCPGEPRPDVPADADADADTV</sequence>
<name>A0A1H9CW84_9ACTN</name>
<comment type="similarity">
    <text evidence="1">Belongs to the peptidase S33 family.</text>
</comment>
<evidence type="ECO:0000313" key="6">
    <source>
        <dbReference type="EMBL" id="SEQ05367.1"/>
    </source>
</evidence>
<accession>A0A1H9CW84</accession>
<feature type="region of interest" description="Disordered" evidence="4">
    <location>
        <begin position="470"/>
        <end position="489"/>
    </location>
</feature>
<proteinExistence type="inferred from homology"/>
<keyword evidence="3 6" id="KW-0378">Hydrolase</keyword>
<dbReference type="InterPro" id="IPR029058">
    <property type="entry name" value="AB_hydrolase_fold"/>
</dbReference>
<evidence type="ECO:0000259" key="5">
    <source>
        <dbReference type="Pfam" id="PF00561"/>
    </source>
</evidence>
<dbReference type="AlphaFoldDB" id="A0A1H9CW84"/>
<dbReference type="STRING" id="403935.SAMN05216481_103469"/>
<gene>
    <name evidence="6" type="ORF">SAMN05216481_103469</name>
</gene>
<reference evidence="6 7" key="1">
    <citation type="submission" date="2016-10" db="EMBL/GenBank/DDBJ databases">
        <authorList>
            <person name="de Groot N.N."/>
        </authorList>
    </citation>
    <scope>NUCLEOTIDE SEQUENCE [LARGE SCALE GENOMIC DNA]</scope>
    <source>
        <strain evidence="6 7">CGMCC 4.3519</strain>
    </source>
</reference>
<dbReference type="PANTHER" id="PTHR43248:SF29">
    <property type="entry name" value="TRIPEPTIDYL AMINOPEPTIDASE"/>
    <property type="match status" value="1"/>
</dbReference>
<evidence type="ECO:0000256" key="2">
    <source>
        <dbReference type="ARBA" id="ARBA00022729"/>
    </source>
</evidence>
<keyword evidence="2" id="KW-0732">Signal</keyword>
<feature type="domain" description="AB hydrolase-1" evidence="5">
    <location>
        <begin position="66"/>
        <end position="442"/>
    </location>
</feature>
<dbReference type="InterPro" id="IPR051601">
    <property type="entry name" value="Serine_prot/Carboxylest_S33"/>
</dbReference>
<evidence type="ECO:0000256" key="1">
    <source>
        <dbReference type="ARBA" id="ARBA00010088"/>
    </source>
</evidence>